<gene>
    <name evidence="1" type="ORF">A0Z09_002495</name>
</gene>
<sequence length="30" mass="3733">MSYMFFNCVNFNYSLLHWKTSKVTRMAYCF</sequence>
<comment type="caution">
    <text evidence="1">The sequence shown here is derived from an EMBL/GenBank/DDBJ whole genome shotgun (WGS) entry which is preliminary data.</text>
</comment>
<name>A0ABW9N3R5_9BACT</name>
<evidence type="ECO:0000313" key="2">
    <source>
        <dbReference type="Proteomes" id="UP000364097"/>
    </source>
</evidence>
<dbReference type="Pfam" id="PF03382">
    <property type="entry name" value="DUF285"/>
    <property type="match status" value="1"/>
</dbReference>
<dbReference type="Proteomes" id="UP000364097">
    <property type="component" value="Unassembled WGS sequence"/>
</dbReference>
<protein>
    <submittedName>
        <fullName evidence="1">BspA family leucine-rich repeat surface protein</fullName>
    </submittedName>
</protein>
<reference evidence="1" key="1">
    <citation type="submission" date="2019-08" db="EMBL/GenBank/DDBJ databases">
        <title>Rapid identification of Enteric Bacteria from Whole Genome Sequences (WGS) using Average Nucleotide Identity (ANI).</title>
        <authorList>
            <person name="Lane C."/>
        </authorList>
    </citation>
    <scope>NUCLEOTIDE SEQUENCE [LARGE SCALE GENOMIC DNA]</scope>
    <source>
        <strain evidence="1">2010D-8461</strain>
    </source>
</reference>
<keyword evidence="2" id="KW-1185">Reference proteome</keyword>
<accession>A0ABW9N3R5</accession>
<dbReference type="InterPro" id="IPR005046">
    <property type="entry name" value="DUF285"/>
</dbReference>
<dbReference type="RefSeq" id="WP_082018411.1">
    <property type="nucleotide sequence ID" value="NZ_AACKMW020000020.1"/>
</dbReference>
<evidence type="ECO:0000313" key="1">
    <source>
        <dbReference type="EMBL" id="MPB98926.1"/>
    </source>
</evidence>
<dbReference type="EMBL" id="AACKMW020000020">
    <property type="protein sequence ID" value="MPB98926.1"/>
    <property type="molecule type" value="Genomic_DNA"/>
</dbReference>
<organism evidence="1 2">
    <name type="scientific">Campylobacter subantarcticus</name>
    <dbReference type="NCBI Taxonomy" id="497724"/>
    <lineage>
        <taxon>Bacteria</taxon>
        <taxon>Pseudomonadati</taxon>
        <taxon>Campylobacterota</taxon>
        <taxon>Epsilonproteobacteria</taxon>
        <taxon>Campylobacterales</taxon>
        <taxon>Campylobacteraceae</taxon>
        <taxon>Campylobacter</taxon>
    </lineage>
</organism>
<proteinExistence type="predicted"/>